<dbReference type="EC" id="3.6.1.56" evidence="11"/>
<evidence type="ECO:0000256" key="16">
    <source>
        <dbReference type="ARBA" id="ARBA00031927"/>
    </source>
</evidence>
<dbReference type="PROSITE" id="PS51462">
    <property type="entry name" value="NUDIX"/>
    <property type="match status" value="1"/>
</dbReference>
<comment type="catalytic activity">
    <reaction evidence="10">
        <text>2-oxo-ATP + H2O = 2-oxo-AMP + diphosphate + H(+)</text>
        <dbReference type="Rhea" id="RHEA:67392"/>
        <dbReference type="ChEBI" id="CHEBI:15377"/>
        <dbReference type="ChEBI" id="CHEBI:15378"/>
        <dbReference type="ChEBI" id="CHEBI:33019"/>
        <dbReference type="ChEBI" id="CHEBI:71395"/>
        <dbReference type="ChEBI" id="CHEBI:172878"/>
    </reaction>
    <physiologicalReaction direction="left-to-right" evidence="10">
        <dbReference type="Rhea" id="RHEA:67393"/>
    </physiologicalReaction>
</comment>
<comment type="catalytic activity">
    <reaction evidence="8">
        <text>2-oxo-dATP + H2O = 2-oxo-dAMP + diphosphate + H(+)</text>
        <dbReference type="Rhea" id="RHEA:31583"/>
        <dbReference type="ChEBI" id="CHEBI:15377"/>
        <dbReference type="ChEBI" id="CHEBI:15378"/>
        <dbReference type="ChEBI" id="CHEBI:33019"/>
        <dbReference type="ChEBI" id="CHEBI:63212"/>
        <dbReference type="ChEBI" id="CHEBI:77897"/>
        <dbReference type="EC" id="3.6.1.56"/>
    </reaction>
    <physiologicalReaction direction="left-to-right" evidence="8">
        <dbReference type="Rhea" id="RHEA:31584"/>
    </physiologicalReaction>
</comment>
<reference evidence="23 24" key="1">
    <citation type="journal article" date="2015" name="Nature">
        <title>rRNA introns, odd ribosomes, and small enigmatic genomes across a large radiation of phyla.</title>
        <authorList>
            <person name="Brown C.T."/>
            <person name="Hug L.A."/>
            <person name="Thomas B.C."/>
            <person name="Sharon I."/>
            <person name="Castelle C.J."/>
            <person name="Singh A."/>
            <person name="Wilkins M.J."/>
            <person name="Williams K.H."/>
            <person name="Banfield J.F."/>
        </authorList>
    </citation>
    <scope>NUCLEOTIDE SEQUENCE [LARGE SCALE GENOMIC DNA]</scope>
</reference>
<comment type="function">
    <text evidence="21">Oxidized purine nucleoside triphosphate hydrolase which is a prominent sanitizer of the oxidized nucleotide pool. Catalyzes the hydrolysis of 2-oxo-dATP (2-hydroxy-dATP) into 2-oxo-dAMP. Also has a significant hydrolase activity toward 2-oxo-ATP, 8-oxo-dGTP and 8-oxo-dATP. Through the hydrolysis of oxidized purine nucleoside triphosphates, prevents their incorporation into DNA and the subsequent transversions A:T to C:G and G:C to T:A. Also catalyzes the hydrolysis of methylated purine nucleoside triphosphate preventing their integration into DNA. Through this antimutagenic activity protects cells from oxidative stress.</text>
</comment>
<evidence type="ECO:0000259" key="22">
    <source>
        <dbReference type="PROSITE" id="PS51462"/>
    </source>
</evidence>
<dbReference type="InterPro" id="IPR000086">
    <property type="entry name" value="NUDIX_hydrolase_dom"/>
</dbReference>
<keyword evidence="4" id="KW-0479">Metal-binding</keyword>
<evidence type="ECO:0000256" key="21">
    <source>
        <dbReference type="ARBA" id="ARBA00053094"/>
    </source>
</evidence>
<evidence type="ECO:0000256" key="9">
    <source>
        <dbReference type="ARBA" id="ARBA00024486"/>
    </source>
</evidence>
<evidence type="ECO:0000256" key="17">
    <source>
        <dbReference type="ARBA" id="ARBA00032071"/>
    </source>
</evidence>
<keyword evidence="6" id="KW-0460">Magnesium</keyword>
<dbReference type="AlphaFoldDB" id="A0A0G0VAW9"/>
<dbReference type="GO" id="GO:0046872">
    <property type="term" value="F:metal ion binding"/>
    <property type="evidence" value="ECO:0007669"/>
    <property type="project" value="UniProtKB-KW"/>
</dbReference>
<dbReference type="EMBL" id="LBZK01000046">
    <property type="protein sequence ID" value="KKR69200.1"/>
    <property type="molecule type" value="Genomic_DNA"/>
</dbReference>
<dbReference type="PRINTS" id="PR01403">
    <property type="entry name" value="8OXTPHPHTASE"/>
</dbReference>
<evidence type="ECO:0000256" key="15">
    <source>
        <dbReference type="ARBA" id="ARBA00030682"/>
    </source>
</evidence>
<accession>A0A0G0VAW9</accession>
<evidence type="ECO:0000256" key="14">
    <source>
        <dbReference type="ARBA" id="ARBA00030634"/>
    </source>
</evidence>
<protein>
    <recommendedName>
        <fullName evidence="12">Oxidized purine nucleoside triphosphate hydrolase</fullName>
        <ecNumber evidence="11">3.6.1.56</ecNumber>
    </recommendedName>
    <alternativeName>
        <fullName evidence="16">2-hydroxy-dATP diphosphatase</fullName>
    </alternativeName>
    <alternativeName>
        <fullName evidence="15">7,8-dihydro-8-oxoguanine triphosphatase</fullName>
    </alternativeName>
    <alternativeName>
        <fullName evidence="14">8-oxo-dGTPase</fullName>
    </alternativeName>
    <alternativeName>
        <fullName evidence="17">Methylated purine nucleoside triphosphate hydrolase</fullName>
    </alternativeName>
    <alternativeName>
        <fullName evidence="13">Nucleoside diphosphate-linked moiety X motif 1</fullName>
    </alternativeName>
</protein>
<evidence type="ECO:0000256" key="4">
    <source>
        <dbReference type="ARBA" id="ARBA00022723"/>
    </source>
</evidence>
<dbReference type="Gene3D" id="3.90.79.10">
    <property type="entry name" value="Nucleoside Triphosphate Pyrophosphohydrolase"/>
    <property type="match status" value="1"/>
</dbReference>
<evidence type="ECO:0000256" key="6">
    <source>
        <dbReference type="ARBA" id="ARBA00022842"/>
    </source>
</evidence>
<dbReference type="STRING" id="1618563.UU12_C0046G0004"/>
<evidence type="ECO:0000256" key="11">
    <source>
        <dbReference type="ARBA" id="ARBA00026103"/>
    </source>
</evidence>
<evidence type="ECO:0000256" key="8">
    <source>
        <dbReference type="ARBA" id="ARBA00024459"/>
    </source>
</evidence>
<dbReference type="InterPro" id="IPR003563">
    <property type="entry name" value="8ODP"/>
</dbReference>
<comment type="catalytic activity">
    <reaction evidence="9">
        <text>8-oxo-dGTP + H2O = 8-oxo-dGMP + diphosphate + H(+)</text>
        <dbReference type="Rhea" id="RHEA:31575"/>
        <dbReference type="ChEBI" id="CHEBI:15377"/>
        <dbReference type="ChEBI" id="CHEBI:15378"/>
        <dbReference type="ChEBI" id="CHEBI:33019"/>
        <dbReference type="ChEBI" id="CHEBI:63224"/>
        <dbReference type="ChEBI" id="CHEBI:77896"/>
    </reaction>
    <physiologicalReaction direction="left-to-right" evidence="9">
        <dbReference type="Rhea" id="RHEA:31576"/>
    </physiologicalReaction>
</comment>
<evidence type="ECO:0000313" key="23">
    <source>
        <dbReference type="EMBL" id="KKR69200.1"/>
    </source>
</evidence>
<dbReference type="PANTHER" id="PTHR43758:SF2">
    <property type="entry name" value="OXIDIZED PURINE NUCLEOSIDE TRIPHOSPHATE HYDROLASE"/>
    <property type="match status" value="1"/>
</dbReference>
<evidence type="ECO:0000313" key="24">
    <source>
        <dbReference type="Proteomes" id="UP000034562"/>
    </source>
</evidence>
<evidence type="ECO:0000256" key="12">
    <source>
        <dbReference type="ARBA" id="ARBA00026218"/>
    </source>
</evidence>
<evidence type="ECO:0000256" key="20">
    <source>
        <dbReference type="ARBA" id="ARBA00049032"/>
    </source>
</evidence>
<feature type="domain" description="Nudix hydrolase" evidence="22">
    <location>
        <begin position="20"/>
        <end position="148"/>
    </location>
</feature>
<dbReference type="PANTHER" id="PTHR43758">
    <property type="entry name" value="7,8-DIHYDRO-8-OXOGUANINE TRIPHOSPHATASE"/>
    <property type="match status" value="1"/>
</dbReference>
<comment type="subunit">
    <text evidence="3">Monomer.</text>
</comment>
<dbReference type="GO" id="GO:0008828">
    <property type="term" value="F:dATP diphosphatase activity"/>
    <property type="evidence" value="ECO:0007669"/>
    <property type="project" value="UniProtKB-EC"/>
</dbReference>
<evidence type="ECO:0000256" key="10">
    <source>
        <dbReference type="ARBA" id="ARBA00024596"/>
    </source>
</evidence>
<comment type="similarity">
    <text evidence="2">Belongs to the Nudix hydrolase family.</text>
</comment>
<dbReference type="Pfam" id="PF00293">
    <property type="entry name" value="NUDIX"/>
    <property type="match status" value="1"/>
</dbReference>
<dbReference type="GO" id="GO:0008413">
    <property type="term" value="F:8-oxo-7,8-dihydroguanosine triphosphate pyrophosphatase activity"/>
    <property type="evidence" value="ECO:0007669"/>
    <property type="project" value="InterPro"/>
</dbReference>
<dbReference type="CDD" id="cd03427">
    <property type="entry name" value="NUDIX_MTH1_Nudt1"/>
    <property type="match status" value="1"/>
</dbReference>
<comment type="catalytic activity">
    <reaction evidence="18">
        <text>N(6)-methyl-ATP + H2O = N(6)-methyl-AMP + diphosphate + H(+)</text>
        <dbReference type="Rhea" id="RHEA:67608"/>
        <dbReference type="ChEBI" id="CHEBI:15377"/>
        <dbReference type="ChEBI" id="CHEBI:15378"/>
        <dbReference type="ChEBI" id="CHEBI:33019"/>
        <dbReference type="ChEBI" id="CHEBI:144842"/>
        <dbReference type="ChEBI" id="CHEBI:172873"/>
    </reaction>
    <physiologicalReaction direction="left-to-right" evidence="18">
        <dbReference type="Rhea" id="RHEA:67609"/>
    </physiologicalReaction>
</comment>
<evidence type="ECO:0000256" key="19">
    <source>
        <dbReference type="ARBA" id="ARBA00048894"/>
    </source>
</evidence>
<dbReference type="GO" id="GO:0005737">
    <property type="term" value="C:cytoplasm"/>
    <property type="evidence" value="ECO:0007669"/>
    <property type="project" value="TreeGrafter"/>
</dbReference>
<dbReference type="Proteomes" id="UP000034562">
    <property type="component" value="Unassembled WGS sequence"/>
</dbReference>
<evidence type="ECO:0000256" key="13">
    <source>
        <dbReference type="ARBA" id="ARBA00029673"/>
    </source>
</evidence>
<proteinExistence type="inferred from homology"/>
<name>A0A0G0VAW9_9BACT</name>
<comment type="catalytic activity">
    <reaction evidence="19">
        <text>O(6)-methyl-dGTP + H2O = O(6)-methyl-dGMP + diphosphate + H(+)</text>
        <dbReference type="Rhea" id="RHEA:67600"/>
        <dbReference type="ChEBI" id="CHEBI:15377"/>
        <dbReference type="ChEBI" id="CHEBI:15378"/>
        <dbReference type="ChEBI" id="CHEBI:33019"/>
        <dbReference type="ChEBI" id="CHEBI:169974"/>
        <dbReference type="ChEBI" id="CHEBI:169975"/>
    </reaction>
    <physiologicalReaction direction="left-to-right" evidence="19">
        <dbReference type="Rhea" id="RHEA:67601"/>
    </physiologicalReaction>
</comment>
<evidence type="ECO:0000256" key="3">
    <source>
        <dbReference type="ARBA" id="ARBA00011245"/>
    </source>
</evidence>
<evidence type="ECO:0000256" key="1">
    <source>
        <dbReference type="ARBA" id="ARBA00001946"/>
    </source>
</evidence>
<comment type="catalytic activity">
    <reaction evidence="7">
        <text>8-oxo-dATP + H2O = 8-oxo-dAMP + diphosphate + H(+)</text>
        <dbReference type="Rhea" id="RHEA:65396"/>
        <dbReference type="ChEBI" id="CHEBI:15377"/>
        <dbReference type="ChEBI" id="CHEBI:15378"/>
        <dbReference type="ChEBI" id="CHEBI:33019"/>
        <dbReference type="ChEBI" id="CHEBI:71361"/>
        <dbReference type="ChEBI" id="CHEBI:172871"/>
    </reaction>
    <physiologicalReaction direction="left-to-right" evidence="7">
        <dbReference type="Rhea" id="RHEA:65397"/>
    </physiologicalReaction>
</comment>
<dbReference type="GO" id="GO:0042262">
    <property type="term" value="P:DNA protection"/>
    <property type="evidence" value="ECO:0007669"/>
    <property type="project" value="InterPro"/>
</dbReference>
<comment type="catalytic activity">
    <reaction evidence="20">
        <text>N(6)-methyl-dATP + H2O = N(6)-methyl-dAMP + diphosphate + H(+)</text>
        <dbReference type="Rhea" id="RHEA:67604"/>
        <dbReference type="ChEBI" id="CHEBI:15377"/>
        <dbReference type="ChEBI" id="CHEBI:15378"/>
        <dbReference type="ChEBI" id="CHEBI:33019"/>
        <dbReference type="ChEBI" id="CHEBI:169976"/>
        <dbReference type="ChEBI" id="CHEBI:172872"/>
    </reaction>
    <physiologicalReaction direction="left-to-right" evidence="20">
        <dbReference type="Rhea" id="RHEA:67605"/>
    </physiologicalReaction>
</comment>
<keyword evidence="5 23" id="KW-0378">Hydrolase</keyword>
<dbReference type="SUPFAM" id="SSF55811">
    <property type="entry name" value="Nudix"/>
    <property type="match status" value="1"/>
</dbReference>
<evidence type="ECO:0000256" key="2">
    <source>
        <dbReference type="ARBA" id="ARBA00005582"/>
    </source>
</evidence>
<comment type="cofactor">
    <cofactor evidence="1">
        <name>Mg(2+)</name>
        <dbReference type="ChEBI" id="CHEBI:18420"/>
    </cofactor>
</comment>
<evidence type="ECO:0000256" key="18">
    <source>
        <dbReference type="ARBA" id="ARBA00048002"/>
    </source>
</evidence>
<evidence type="ECO:0000256" key="7">
    <source>
        <dbReference type="ARBA" id="ARBA00024448"/>
    </source>
</evidence>
<organism evidence="23 24">
    <name type="scientific">Candidatus Woesebacteria bacterium GW2011_GWA2_40_7b</name>
    <dbReference type="NCBI Taxonomy" id="1618563"/>
    <lineage>
        <taxon>Bacteria</taxon>
        <taxon>Candidatus Woeseibacteriota</taxon>
    </lineage>
</organism>
<evidence type="ECO:0000256" key="5">
    <source>
        <dbReference type="ARBA" id="ARBA00022801"/>
    </source>
</evidence>
<dbReference type="InterPro" id="IPR015797">
    <property type="entry name" value="NUDIX_hydrolase-like_dom_sf"/>
</dbReference>
<comment type="caution">
    <text evidence="23">The sequence shown here is derived from an EMBL/GenBank/DDBJ whole genome shotgun (WGS) entry which is preliminary data.</text>
</comment>
<sequence length="173" mass="19973">MAKMKDRVNLAAYKETITAPLRRATLCFLVRDNQVLLAMKKRGFAEGKWNGSGGKSKPEDKSIEATAKREMVEETMVTPRNLKKVAILNFYFPDKSDWNQQVSVFLTSEWNGTPTETEEMAPKWFNLNEIPYNQMWDDDVLWLPKVLDGKIIEGNFLFGKNQKMLEHKIVEIA</sequence>
<gene>
    <name evidence="23" type="ORF">UU12_C0046G0004</name>
</gene>